<keyword evidence="6" id="KW-1185">Reference proteome</keyword>
<dbReference type="InterPro" id="IPR013328">
    <property type="entry name" value="6PGD_dom2"/>
</dbReference>
<dbReference type="EMBL" id="SMJU01000001">
    <property type="protein sequence ID" value="TDB69027.1"/>
    <property type="molecule type" value="Genomic_DNA"/>
</dbReference>
<dbReference type="Pfam" id="PF01232">
    <property type="entry name" value="Mannitol_dh"/>
    <property type="match status" value="1"/>
</dbReference>
<evidence type="ECO:0000256" key="1">
    <source>
        <dbReference type="ARBA" id="ARBA00023002"/>
    </source>
</evidence>
<evidence type="ECO:0000256" key="2">
    <source>
        <dbReference type="ARBA" id="ARBA00023027"/>
    </source>
</evidence>
<protein>
    <submittedName>
        <fullName evidence="5">Tagaturonate reductase</fullName>
    </submittedName>
</protein>
<sequence length="495" mass="55452">MNTPQLTPALLQQRPELCPDAARLLALPEKIIQFGTGVLLRGLPDYFVHKANQEGIFNGRIVVVKSTDRGGVDAFSDQENLFTHCIRGVEDGQVVEQTFINTAISRTLSARSDWAEIVQCAHNSELQIVISNTTEVGIQLVEDDLTASPPTSFPGKLTAFLYERFRAFGGSAESGMVVIPTELVVDNGPKLRDIVLEQARRHTLGDEFIQWLTNHTHFCSSLVDRIVPGLPDEDTQRTLMESLGYQDELLIMSEVYRLWAIEGGDHVKSVLSFAQADTGVVINPDINLHRELKLRLLNGSHTFSVGLFFLSGLQTVCESMETPAMEQFITDLTLNELAPAIPYEVDLDRARTFGNQVLDRFRNPYIKHQLIDITVQYTAKMRMRNIPTLRSHYEKFGTVPARMAQGFAAFVLFMKATENRDGAYFGELNGIKYPIRCDAAGYFYELWEKYPSDPATLLASLLANEELWGVNLSELPDFQDTVLANMEVIHSEMAG</sequence>
<dbReference type="PANTHER" id="PTHR30524">
    <property type="entry name" value="MANNITOL-1-PHOSPHATE 5-DEHYDROGENASE"/>
    <property type="match status" value="1"/>
</dbReference>
<organism evidence="5 6">
    <name type="scientific">Arundinibacter roseus</name>
    <dbReference type="NCBI Taxonomy" id="2070510"/>
    <lineage>
        <taxon>Bacteria</taxon>
        <taxon>Pseudomonadati</taxon>
        <taxon>Bacteroidota</taxon>
        <taxon>Cytophagia</taxon>
        <taxon>Cytophagales</taxon>
        <taxon>Spirosomataceae</taxon>
        <taxon>Arundinibacter</taxon>
    </lineage>
</organism>
<keyword evidence="1" id="KW-0560">Oxidoreductase</keyword>
<dbReference type="GO" id="GO:0005829">
    <property type="term" value="C:cytosol"/>
    <property type="evidence" value="ECO:0007669"/>
    <property type="project" value="TreeGrafter"/>
</dbReference>
<dbReference type="RefSeq" id="WP_132113714.1">
    <property type="nucleotide sequence ID" value="NZ_SMJU01000001.1"/>
</dbReference>
<reference evidence="5 6" key="1">
    <citation type="submission" date="2019-02" db="EMBL/GenBank/DDBJ databases">
        <title>Arundinibacter roseus gen. nov., sp. nov., a new member of the family Cytophagaceae.</title>
        <authorList>
            <person name="Szuroczki S."/>
            <person name="Khayer B."/>
            <person name="Sproer C."/>
            <person name="Toumi M."/>
            <person name="Szabo A."/>
            <person name="Felfoldi T."/>
            <person name="Schumann P."/>
            <person name="Toth E."/>
        </authorList>
    </citation>
    <scope>NUCLEOTIDE SEQUENCE [LARGE SCALE GENOMIC DNA]</scope>
    <source>
        <strain evidence="5 6">DMA-k-7a</strain>
    </source>
</reference>
<keyword evidence="2" id="KW-0520">NAD</keyword>
<dbReference type="Gene3D" id="1.10.1040.10">
    <property type="entry name" value="N-(1-d-carboxylethyl)-l-norvaline Dehydrogenase, domain 2"/>
    <property type="match status" value="1"/>
</dbReference>
<dbReference type="SUPFAM" id="SSF48179">
    <property type="entry name" value="6-phosphogluconate dehydrogenase C-terminal domain-like"/>
    <property type="match status" value="1"/>
</dbReference>
<dbReference type="SUPFAM" id="SSF51735">
    <property type="entry name" value="NAD(P)-binding Rossmann-fold domains"/>
    <property type="match status" value="1"/>
</dbReference>
<dbReference type="Proteomes" id="UP000295706">
    <property type="component" value="Unassembled WGS sequence"/>
</dbReference>
<dbReference type="GO" id="GO:0019592">
    <property type="term" value="P:mannitol catabolic process"/>
    <property type="evidence" value="ECO:0007669"/>
    <property type="project" value="TreeGrafter"/>
</dbReference>
<evidence type="ECO:0000259" key="3">
    <source>
        <dbReference type="Pfam" id="PF01232"/>
    </source>
</evidence>
<gene>
    <name evidence="5" type="ORF">EZE20_01455</name>
</gene>
<evidence type="ECO:0000259" key="4">
    <source>
        <dbReference type="Pfam" id="PF08125"/>
    </source>
</evidence>
<dbReference type="InterPro" id="IPR013131">
    <property type="entry name" value="Mannitol_DH_N"/>
</dbReference>
<accession>A0A4R4KL23</accession>
<feature type="domain" description="Mannitol dehydrogenase N-terminal" evidence="3">
    <location>
        <begin position="29"/>
        <end position="264"/>
    </location>
</feature>
<dbReference type="InterPro" id="IPR008927">
    <property type="entry name" value="6-PGluconate_DH-like_C_sf"/>
</dbReference>
<dbReference type="Pfam" id="PF08125">
    <property type="entry name" value="Mannitol_dh_C"/>
    <property type="match status" value="1"/>
</dbReference>
<evidence type="ECO:0000313" key="6">
    <source>
        <dbReference type="Proteomes" id="UP000295706"/>
    </source>
</evidence>
<feature type="domain" description="Mannitol dehydrogenase C-terminal" evidence="4">
    <location>
        <begin position="286"/>
        <end position="485"/>
    </location>
</feature>
<dbReference type="OrthoDB" id="9768714at2"/>
<dbReference type="Gene3D" id="3.40.50.720">
    <property type="entry name" value="NAD(P)-binding Rossmann-like Domain"/>
    <property type="match status" value="1"/>
</dbReference>
<proteinExistence type="predicted"/>
<dbReference type="GO" id="GO:0008926">
    <property type="term" value="F:mannitol-1-phosphate 5-dehydrogenase activity"/>
    <property type="evidence" value="ECO:0007669"/>
    <property type="project" value="TreeGrafter"/>
</dbReference>
<evidence type="ECO:0000313" key="5">
    <source>
        <dbReference type="EMBL" id="TDB69027.1"/>
    </source>
</evidence>
<dbReference type="InterPro" id="IPR013118">
    <property type="entry name" value="Mannitol_DH_C"/>
</dbReference>
<dbReference type="InterPro" id="IPR036291">
    <property type="entry name" value="NAD(P)-bd_dom_sf"/>
</dbReference>
<comment type="caution">
    <text evidence="5">The sequence shown here is derived from an EMBL/GenBank/DDBJ whole genome shotgun (WGS) entry which is preliminary data.</text>
</comment>
<name>A0A4R4KL23_9BACT</name>
<dbReference type="NCBIfam" id="NF002969">
    <property type="entry name" value="PRK03643.1"/>
    <property type="match status" value="1"/>
</dbReference>
<dbReference type="PANTHER" id="PTHR30524:SF0">
    <property type="entry name" value="ALTRONATE OXIDOREDUCTASE-RELATED"/>
    <property type="match status" value="1"/>
</dbReference>
<dbReference type="AlphaFoldDB" id="A0A4R4KL23"/>